<dbReference type="PANTHER" id="PTHR35788">
    <property type="entry name" value="EXPORTED PROTEIN-RELATED"/>
    <property type="match status" value="1"/>
</dbReference>
<dbReference type="Pfam" id="PF07501">
    <property type="entry name" value="G5"/>
    <property type="match status" value="1"/>
</dbReference>
<dbReference type="Pfam" id="PF12229">
    <property type="entry name" value="PG_binding_4"/>
    <property type="match status" value="1"/>
</dbReference>
<dbReference type="InterPro" id="IPR011098">
    <property type="entry name" value="G5_dom"/>
</dbReference>
<feature type="domain" description="G5" evidence="2">
    <location>
        <begin position="364"/>
        <end position="443"/>
    </location>
</feature>
<dbReference type="Pfam" id="PF04294">
    <property type="entry name" value="VanW"/>
    <property type="match status" value="1"/>
</dbReference>
<reference evidence="3" key="2">
    <citation type="submission" date="2024-06" db="EMBL/GenBank/DDBJ databases">
        <authorList>
            <person name="Petrova K.O."/>
            <person name="Toshchakov S.V."/>
            <person name="Boltjanskaja Y.V."/>
            <person name="Kevbrin V."/>
        </authorList>
    </citation>
    <scope>NUCLEOTIDE SEQUENCE</scope>
    <source>
        <strain evidence="3">Z-910T</strain>
    </source>
</reference>
<dbReference type="InterPro" id="IPR022029">
    <property type="entry name" value="YoaR-like_PG-bd"/>
</dbReference>
<dbReference type="PANTHER" id="PTHR35788:SF1">
    <property type="entry name" value="EXPORTED PROTEIN"/>
    <property type="match status" value="1"/>
</dbReference>
<dbReference type="PROSITE" id="PS51109">
    <property type="entry name" value="G5"/>
    <property type="match status" value="1"/>
</dbReference>
<dbReference type="RefSeq" id="WP_350345041.1">
    <property type="nucleotide sequence ID" value="NZ_CP158367.1"/>
</dbReference>
<reference evidence="3" key="1">
    <citation type="journal article" date="2013" name="Extremophiles">
        <title>Proteinivorax tanatarense gen. nov., sp. nov., an anaerobic, haloalkaliphilic, proteolytic bacterium isolated from a decaying algal bloom, and proposal of Proteinivoraceae fam. nov.</title>
        <authorList>
            <person name="Kevbrin V."/>
            <person name="Boltyanskaya Y."/>
            <person name="Zhilina T."/>
            <person name="Kolganova T."/>
            <person name="Lavrentjeva E."/>
            <person name="Kuznetsov B."/>
        </authorList>
    </citation>
    <scope>NUCLEOTIDE SEQUENCE</scope>
    <source>
        <strain evidence="3">Z-910T</strain>
    </source>
</reference>
<keyword evidence="1" id="KW-0732">Signal</keyword>
<evidence type="ECO:0000256" key="1">
    <source>
        <dbReference type="ARBA" id="ARBA00022729"/>
    </source>
</evidence>
<evidence type="ECO:0000313" key="3">
    <source>
        <dbReference type="EMBL" id="XBX76307.1"/>
    </source>
</evidence>
<dbReference type="InterPro" id="IPR052913">
    <property type="entry name" value="Glycopeptide_resist_protein"/>
</dbReference>
<gene>
    <name evidence="3" type="ORF">PRVXT_001493</name>
</gene>
<dbReference type="EMBL" id="CP158367">
    <property type="protein sequence ID" value="XBX76307.1"/>
    <property type="molecule type" value="Genomic_DNA"/>
</dbReference>
<organism evidence="3">
    <name type="scientific">Proteinivorax tanatarense</name>
    <dbReference type="NCBI Taxonomy" id="1260629"/>
    <lineage>
        <taxon>Bacteria</taxon>
        <taxon>Bacillati</taxon>
        <taxon>Bacillota</taxon>
        <taxon>Clostridia</taxon>
        <taxon>Eubacteriales</taxon>
        <taxon>Proteinivoracaceae</taxon>
        <taxon>Proteinivorax</taxon>
    </lineage>
</organism>
<sequence length="445" mass="51464">MKKIHNHIKISFVIFLAVLILTCITHKIYYRNVFFTGTYINNNYVGKMSIEESLTFFKEEHFKEENVTLTLDEQKWEVPLEQFLLADFNDLNLALVNIKREQRVINPLKYFTIIRNHKKEHAKYNLDLFDNQAIKKKLDEIAQEVNYEPLDANMSVRNGDVEISNHQRGKVLNIEQTKAVIISNMQAGLYTTNVELKVKEPEVTADDLKTLNVTDKVTSVSSNFTDSTENRIYNIKKAGNKIDHFLLWPGQEFSFNEVVGKANKENGYKESLIIVDSEFVPGYGGGVCQVSSNLYNAALKTNLEIIERHNHGRPVSYFDLGWDATIAYPYLDLKFKNNSPYGVLIDIHYTETEIITDFYSFPPAFPKVELVQSDYEKVEFEVKYKKNIELEPGEESVVSEGKDGYKISTWRNIIFSDGSVYKEKLFSDFYKPVPKVIEKNPEDME</sequence>
<protein>
    <submittedName>
        <fullName evidence="3">VanW family protein</fullName>
    </submittedName>
</protein>
<accession>A0AAU7VRB3</accession>
<proteinExistence type="predicted"/>
<name>A0AAU7VRB3_9FIRM</name>
<dbReference type="SMART" id="SM01208">
    <property type="entry name" value="G5"/>
    <property type="match status" value="1"/>
</dbReference>
<dbReference type="Gene3D" id="2.20.230.10">
    <property type="entry name" value="Resuscitation-promoting factor rpfb"/>
    <property type="match status" value="1"/>
</dbReference>
<dbReference type="AlphaFoldDB" id="A0AAU7VRB3"/>
<dbReference type="InterPro" id="IPR007391">
    <property type="entry name" value="Vancomycin_resist_VanW"/>
</dbReference>
<evidence type="ECO:0000259" key="2">
    <source>
        <dbReference type="PROSITE" id="PS51109"/>
    </source>
</evidence>